<sequence length="225" mass="24526">MNDIHVAGLRCALRENGQERLLLAADSLHLPAGSSLGVSGPSGGGKTTLLHTLAGLLPPTAGTVRWGGQDIYALPEARRDALRAATAGMIFQDFLLIPGMSVLQNVLLPQTFRTFYVPEAARRRALDLLRLLGLTAQHRPVERLSRGEMQRVALARAFQGPCGILFADEPTASLDAANAAQVTDLLCGLCRERKATLVCISHDVRLLRRMDQRLWLEYGQLREVA</sequence>
<dbReference type="GO" id="GO:0005524">
    <property type="term" value="F:ATP binding"/>
    <property type="evidence" value="ECO:0007669"/>
    <property type="project" value="UniProtKB-KW"/>
</dbReference>
<dbReference type="STRING" id="571438.SAMN05192586_103171"/>
<evidence type="ECO:0000256" key="1">
    <source>
        <dbReference type="ARBA" id="ARBA00022741"/>
    </source>
</evidence>
<feature type="domain" description="ABC transporter" evidence="3">
    <location>
        <begin position="4"/>
        <end position="224"/>
    </location>
</feature>
<dbReference type="PANTHER" id="PTHR24220:SF659">
    <property type="entry name" value="TRANSPORTER, PUTATIVE-RELATED"/>
    <property type="match status" value="1"/>
</dbReference>
<protein>
    <submittedName>
        <fullName evidence="4">Putative ABC transport system ATP-binding protein</fullName>
    </submittedName>
</protein>
<dbReference type="GO" id="GO:0005886">
    <property type="term" value="C:plasma membrane"/>
    <property type="evidence" value="ECO:0007669"/>
    <property type="project" value="TreeGrafter"/>
</dbReference>
<evidence type="ECO:0000313" key="5">
    <source>
        <dbReference type="Proteomes" id="UP000199355"/>
    </source>
</evidence>
<dbReference type="PROSITE" id="PS50893">
    <property type="entry name" value="ABC_TRANSPORTER_2"/>
    <property type="match status" value="1"/>
</dbReference>
<dbReference type="InterPro" id="IPR015854">
    <property type="entry name" value="ABC_transpr_LolD-like"/>
</dbReference>
<dbReference type="InterPro" id="IPR027417">
    <property type="entry name" value="P-loop_NTPase"/>
</dbReference>
<dbReference type="InterPro" id="IPR003439">
    <property type="entry name" value="ABC_transporter-like_ATP-bd"/>
</dbReference>
<dbReference type="Gene3D" id="3.40.50.300">
    <property type="entry name" value="P-loop containing nucleotide triphosphate hydrolases"/>
    <property type="match status" value="1"/>
</dbReference>
<dbReference type="EMBL" id="FNBX01000003">
    <property type="protein sequence ID" value="SDF29406.1"/>
    <property type="molecule type" value="Genomic_DNA"/>
</dbReference>
<keyword evidence="2 4" id="KW-0067">ATP-binding</keyword>
<organism evidence="4 5">
    <name type="scientific">Desulfovibrio legallii</name>
    <dbReference type="NCBI Taxonomy" id="571438"/>
    <lineage>
        <taxon>Bacteria</taxon>
        <taxon>Pseudomonadati</taxon>
        <taxon>Thermodesulfobacteriota</taxon>
        <taxon>Desulfovibrionia</taxon>
        <taxon>Desulfovibrionales</taxon>
        <taxon>Desulfovibrionaceae</taxon>
        <taxon>Desulfovibrio</taxon>
    </lineage>
</organism>
<dbReference type="AlphaFoldDB" id="A0A1G7JWU8"/>
<keyword evidence="5" id="KW-1185">Reference proteome</keyword>
<gene>
    <name evidence="4" type="ORF">SAMN05192586_103171</name>
</gene>
<reference evidence="5" key="1">
    <citation type="submission" date="2016-10" db="EMBL/GenBank/DDBJ databases">
        <authorList>
            <person name="Varghese N."/>
            <person name="Submissions S."/>
        </authorList>
    </citation>
    <scope>NUCLEOTIDE SEQUENCE [LARGE SCALE GENOMIC DNA]</scope>
    <source>
        <strain evidence="5">KHC7</strain>
    </source>
</reference>
<dbReference type="GO" id="GO:0022857">
    <property type="term" value="F:transmembrane transporter activity"/>
    <property type="evidence" value="ECO:0007669"/>
    <property type="project" value="TreeGrafter"/>
</dbReference>
<dbReference type="PANTHER" id="PTHR24220">
    <property type="entry name" value="IMPORT ATP-BINDING PROTEIN"/>
    <property type="match status" value="1"/>
</dbReference>
<evidence type="ECO:0000313" key="4">
    <source>
        <dbReference type="EMBL" id="SDF29406.1"/>
    </source>
</evidence>
<dbReference type="RefSeq" id="WP_092152919.1">
    <property type="nucleotide sequence ID" value="NZ_FNBX01000003.1"/>
</dbReference>
<accession>A0A1G7JWU8</accession>
<dbReference type="GO" id="GO:0016887">
    <property type="term" value="F:ATP hydrolysis activity"/>
    <property type="evidence" value="ECO:0007669"/>
    <property type="project" value="InterPro"/>
</dbReference>
<evidence type="ECO:0000256" key="2">
    <source>
        <dbReference type="ARBA" id="ARBA00022840"/>
    </source>
</evidence>
<dbReference type="Pfam" id="PF00005">
    <property type="entry name" value="ABC_tran"/>
    <property type="match status" value="1"/>
</dbReference>
<keyword evidence="1" id="KW-0547">Nucleotide-binding</keyword>
<dbReference type="Proteomes" id="UP000199355">
    <property type="component" value="Unassembled WGS sequence"/>
</dbReference>
<evidence type="ECO:0000259" key="3">
    <source>
        <dbReference type="PROSITE" id="PS50893"/>
    </source>
</evidence>
<dbReference type="SUPFAM" id="SSF52540">
    <property type="entry name" value="P-loop containing nucleoside triphosphate hydrolases"/>
    <property type="match status" value="1"/>
</dbReference>
<name>A0A1G7JWU8_9BACT</name>
<dbReference type="OrthoDB" id="9809450at2"/>
<dbReference type="InterPro" id="IPR003593">
    <property type="entry name" value="AAA+_ATPase"/>
</dbReference>
<dbReference type="SMART" id="SM00382">
    <property type="entry name" value="AAA"/>
    <property type="match status" value="1"/>
</dbReference>
<proteinExistence type="predicted"/>